<feature type="compositionally biased region" description="Low complexity" evidence="8">
    <location>
        <begin position="706"/>
        <end position="718"/>
    </location>
</feature>
<keyword evidence="3 9" id="KW-0812">Transmembrane</keyword>
<dbReference type="PANTHER" id="PTHR48041">
    <property type="entry name" value="ABC TRANSPORTER G FAMILY MEMBER 28"/>
    <property type="match status" value="1"/>
</dbReference>
<proteinExistence type="predicted"/>
<dbReference type="GO" id="GO:0005524">
    <property type="term" value="F:ATP binding"/>
    <property type="evidence" value="ECO:0007669"/>
    <property type="project" value="UniProtKB-KW"/>
</dbReference>
<protein>
    <submittedName>
        <fullName evidence="12">ATP-binding cassette transporter</fullName>
    </submittedName>
</protein>
<dbReference type="PROSITE" id="PS00211">
    <property type="entry name" value="ABC_TRANSPORTER_1"/>
    <property type="match status" value="1"/>
</dbReference>
<keyword evidence="7 9" id="KW-0472">Membrane</keyword>
<gene>
    <name evidence="12" type="ORF">Rsub_04736</name>
</gene>
<comment type="subcellular location">
    <subcellularLocation>
        <location evidence="1">Membrane</location>
        <topology evidence="1">Multi-pass membrane protein</topology>
    </subcellularLocation>
</comment>
<evidence type="ECO:0000256" key="7">
    <source>
        <dbReference type="ARBA" id="ARBA00023136"/>
    </source>
</evidence>
<keyword evidence="5 12" id="KW-0067">ATP-binding</keyword>
<dbReference type="InterPro" id="IPR027417">
    <property type="entry name" value="P-loop_NTPase"/>
</dbReference>
<evidence type="ECO:0000256" key="6">
    <source>
        <dbReference type="ARBA" id="ARBA00022989"/>
    </source>
</evidence>
<feature type="signal peptide" evidence="10">
    <location>
        <begin position="1"/>
        <end position="21"/>
    </location>
</feature>
<dbReference type="GO" id="GO:0140359">
    <property type="term" value="F:ABC-type transporter activity"/>
    <property type="evidence" value="ECO:0007669"/>
    <property type="project" value="InterPro"/>
</dbReference>
<evidence type="ECO:0000256" key="1">
    <source>
        <dbReference type="ARBA" id="ARBA00004141"/>
    </source>
</evidence>
<sequence length="750" mass="78054">MSQLEFLVGSAVLLLPRGNLALLAGATAAKGAGALVRRVRSKRAGGGGSGSESELEPTPSLPRSLAPAADGAAAAGARPKTPVYDASVVPPVTLEWSDLGYEITVKGGGKKTVLRGVRGSAKPGRLLAIMGPSGSGKTSLLNMLAGQVAASSKVKLSGRIMVNGVDATAANHRQAYVEQNDQFYSMLTVNETLGTAAALQLPAYITAESRDAYVGQLISLLGLSKVAESRVGNEKVRGLSGGEKKRLAIGCELISAPSVMFLDEPTTGLDAFMSEQVMTTLQQLASGGHTVVASIHQPRSSIFALFDDLLLVAEGRVAYQGPAGEALAHFGALGHPCPEHYNPADFLADLIAIDFTSPETEAASRARVDAIVEAWAASSAAAAPAHMPRTASAAGSLVPAPRARGRLLRQFGLLVRRSWRQVTRDKATAVARLMSNLSSALIFGAIYFRMGRSQSSIQDRLGLLQVSAINTAMSSLIKTLGVFPTERVLVQRERRRASYPLVPYLGAKLLAELPVGAFFPLVFGSVVYPLCGLNPSPARYAKFLGILTLESFSASALGLAVGAVAPSAESAVAIGPAVILVHIVFGGLYVNADSVPRALRWLPRISLIKAAFQALVINEMEGLAFDADDKGKGMRTGADVLHWTGFDKTTVRASVKTQARILLAHYWLALNLLRANKARYAQLEAAAAAEVAAAAAEAEAEEEAEAGAGAEAGAAEGEGVVEEGAVEEEKAAAEATEAEVAGNAPQLAAA</sequence>
<keyword evidence="13" id="KW-1185">Reference proteome</keyword>
<dbReference type="Pfam" id="PF01061">
    <property type="entry name" value="ABC2_membrane"/>
    <property type="match status" value="1"/>
</dbReference>
<dbReference type="Pfam" id="PF00005">
    <property type="entry name" value="ABC_tran"/>
    <property type="match status" value="1"/>
</dbReference>
<dbReference type="GO" id="GO:0016887">
    <property type="term" value="F:ATP hydrolysis activity"/>
    <property type="evidence" value="ECO:0007669"/>
    <property type="project" value="InterPro"/>
</dbReference>
<reference evidence="12 13" key="1">
    <citation type="journal article" date="2018" name="Sci. Rep.">
        <title>Raphidocelis subcapitata (=Pseudokirchneriella subcapitata) provides an insight into genome evolution and environmental adaptations in the Sphaeropleales.</title>
        <authorList>
            <person name="Suzuki S."/>
            <person name="Yamaguchi H."/>
            <person name="Nakajima N."/>
            <person name="Kawachi M."/>
        </authorList>
    </citation>
    <scope>NUCLEOTIDE SEQUENCE [LARGE SCALE GENOMIC DNA]</scope>
    <source>
        <strain evidence="12 13">NIES-35</strain>
    </source>
</reference>
<dbReference type="Gene3D" id="3.40.50.300">
    <property type="entry name" value="P-loop containing nucleotide triphosphate hydrolases"/>
    <property type="match status" value="1"/>
</dbReference>
<evidence type="ECO:0000256" key="8">
    <source>
        <dbReference type="SAM" id="MobiDB-lite"/>
    </source>
</evidence>
<dbReference type="InterPro" id="IPR003593">
    <property type="entry name" value="AAA+_ATPase"/>
</dbReference>
<feature type="compositionally biased region" description="Low complexity" evidence="8">
    <location>
        <begin position="733"/>
        <end position="742"/>
    </location>
</feature>
<dbReference type="Proteomes" id="UP000247498">
    <property type="component" value="Unassembled WGS sequence"/>
</dbReference>
<evidence type="ECO:0000256" key="3">
    <source>
        <dbReference type="ARBA" id="ARBA00022692"/>
    </source>
</evidence>
<keyword evidence="6 9" id="KW-1133">Transmembrane helix</keyword>
<dbReference type="OrthoDB" id="66620at2759"/>
<feature type="compositionally biased region" description="Low complexity" evidence="8">
    <location>
        <begin position="56"/>
        <end position="72"/>
    </location>
</feature>
<keyword evidence="4" id="KW-0547">Nucleotide-binding</keyword>
<feature type="region of interest" description="Disordered" evidence="8">
    <location>
        <begin position="699"/>
        <end position="750"/>
    </location>
</feature>
<feature type="transmembrane region" description="Helical" evidence="9">
    <location>
        <begin position="543"/>
        <end position="565"/>
    </location>
</feature>
<accession>A0A2V0NZB0</accession>
<dbReference type="PROSITE" id="PS50893">
    <property type="entry name" value="ABC_TRANSPORTER_2"/>
    <property type="match status" value="1"/>
</dbReference>
<dbReference type="InterPro" id="IPR043926">
    <property type="entry name" value="ABCG_dom"/>
</dbReference>
<feature type="chain" id="PRO_5016092501" evidence="10">
    <location>
        <begin position="22"/>
        <end position="750"/>
    </location>
</feature>
<dbReference type="CDD" id="cd03213">
    <property type="entry name" value="ABCG_EPDR"/>
    <property type="match status" value="1"/>
</dbReference>
<dbReference type="SUPFAM" id="SSF52540">
    <property type="entry name" value="P-loop containing nucleoside triphosphate hydrolases"/>
    <property type="match status" value="1"/>
</dbReference>
<feature type="domain" description="ABC transporter" evidence="11">
    <location>
        <begin position="94"/>
        <end position="339"/>
    </location>
</feature>
<dbReference type="SMART" id="SM00382">
    <property type="entry name" value="AAA"/>
    <property type="match status" value="1"/>
</dbReference>
<dbReference type="EMBL" id="BDRX01000028">
    <property type="protein sequence ID" value="GBF92012.1"/>
    <property type="molecule type" value="Genomic_DNA"/>
</dbReference>
<feature type="transmembrane region" description="Helical" evidence="9">
    <location>
        <begin position="509"/>
        <end position="531"/>
    </location>
</feature>
<evidence type="ECO:0000313" key="13">
    <source>
        <dbReference type="Proteomes" id="UP000247498"/>
    </source>
</evidence>
<evidence type="ECO:0000256" key="5">
    <source>
        <dbReference type="ARBA" id="ARBA00022840"/>
    </source>
</evidence>
<dbReference type="InterPro" id="IPR003439">
    <property type="entry name" value="ABC_transporter-like_ATP-bd"/>
</dbReference>
<evidence type="ECO:0000256" key="4">
    <source>
        <dbReference type="ARBA" id="ARBA00022741"/>
    </source>
</evidence>
<dbReference type="AlphaFoldDB" id="A0A2V0NZB0"/>
<dbReference type="InterPro" id="IPR050352">
    <property type="entry name" value="ABCG_transporters"/>
</dbReference>
<dbReference type="FunCoup" id="A0A2V0NZB0">
    <property type="interactions" value="239"/>
</dbReference>
<dbReference type="InParanoid" id="A0A2V0NZB0"/>
<evidence type="ECO:0000256" key="10">
    <source>
        <dbReference type="SAM" id="SignalP"/>
    </source>
</evidence>
<dbReference type="InterPro" id="IPR013525">
    <property type="entry name" value="ABC2_TM"/>
</dbReference>
<evidence type="ECO:0000256" key="9">
    <source>
        <dbReference type="SAM" id="Phobius"/>
    </source>
</evidence>
<name>A0A2V0NZB0_9CHLO</name>
<comment type="caution">
    <text evidence="12">The sequence shown here is derived from an EMBL/GenBank/DDBJ whole genome shotgun (WGS) entry which is preliminary data.</text>
</comment>
<organism evidence="12 13">
    <name type="scientific">Raphidocelis subcapitata</name>
    <dbReference type="NCBI Taxonomy" id="307507"/>
    <lineage>
        <taxon>Eukaryota</taxon>
        <taxon>Viridiplantae</taxon>
        <taxon>Chlorophyta</taxon>
        <taxon>core chlorophytes</taxon>
        <taxon>Chlorophyceae</taxon>
        <taxon>CS clade</taxon>
        <taxon>Sphaeropleales</taxon>
        <taxon>Selenastraceae</taxon>
        <taxon>Raphidocelis</taxon>
    </lineage>
</organism>
<feature type="region of interest" description="Disordered" evidence="8">
    <location>
        <begin position="42"/>
        <end position="72"/>
    </location>
</feature>
<keyword evidence="2" id="KW-0813">Transport</keyword>
<dbReference type="InterPro" id="IPR017871">
    <property type="entry name" value="ABC_transporter-like_CS"/>
</dbReference>
<evidence type="ECO:0000259" key="11">
    <source>
        <dbReference type="PROSITE" id="PS50893"/>
    </source>
</evidence>
<dbReference type="PANTHER" id="PTHR48041:SF41">
    <property type="entry name" value="ABC TRANSPORTER G FAMILY"/>
    <property type="match status" value="1"/>
</dbReference>
<keyword evidence="10" id="KW-0732">Signal</keyword>
<dbReference type="GO" id="GO:0016020">
    <property type="term" value="C:membrane"/>
    <property type="evidence" value="ECO:0007669"/>
    <property type="project" value="UniProtKB-SubCell"/>
</dbReference>
<evidence type="ECO:0000256" key="2">
    <source>
        <dbReference type="ARBA" id="ARBA00022448"/>
    </source>
</evidence>
<dbReference type="Pfam" id="PF19055">
    <property type="entry name" value="ABC2_membrane_7"/>
    <property type="match status" value="1"/>
</dbReference>
<evidence type="ECO:0000313" key="12">
    <source>
        <dbReference type="EMBL" id="GBF92012.1"/>
    </source>
</evidence>
<feature type="transmembrane region" description="Helical" evidence="9">
    <location>
        <begin position="571"/>
        <end position="590"/>
    </location>
</feature>